<evidence type="ECO:0000313" key="3">
    <source>
        <dbReference type="Proteomes" id="UP000008457"/>
    </source>
</evidence>
<organism evidence="2 3">
    <name type="scientific">Mahella australiensis (strain DSM 15567 / CIP 107919 / 50-1 BON)</name>
    <dbReference type="NCBI Taxonomy" id="697281"/>
    <lineage>
        <taxon>Bacteria</taxon>
        <taxon>Bacillati</taxon>
        <taxon>Bacillota</taxon>
        <taxon>Clostridia</taxon>
        <taxon>Thermoanaerobacterales</taxon>
        <taxon>Thermoanaerobacterales Family IV. Incertae Sedis</taxon>
        <taxon>Mahella</taxon>
    </lineage>
</organism>
<dbReference type="Gene3D" id="3.20.20.210">
    <property type="match status" value="1"/>
</dbReference>
<dbReference type="Pfam" id="PF01208">
    <property type="entry name" value="URO-D"/>
    <property type="match status" value="1"/>
</dbReference>
<dbReference type="SUPFAM" id="SSF51726">
    <property type="entry name" value="UROD/MetE-like"/>
    <property type="match status" value="1"/>
</dbReference>
<dbReference type="PANTHER" id="PTHR47099">
    <property type="entry name" value="METHYLCOBAMIDE:COM METHYLTRANSFERASE MTBA"/>
    <property type="match status" value="1"/>
</dbReference>
<dbReference type="EMBL" id="CP002360">
    <property type="protein sequence ID" value="AEE97450.1"/>
    <property type="molecule type" value="Genomic_DNA"/>
</dbReference>
<sequence>MSRQIALDNINLRATSRLAHTEYSLEYHKDYIRQKIGSEPSSVDALRNFYDYYGIDFLWRTDDGLHADWSRFGRSTDMGHAEYASDGSDMHASVTCPFKTEEEVWAFDAVAEYGLPDFDQQVEAYERIVQEARAAYPDQLSTGGYYKTIVSGAIQAFGWEMLLIGASNPDKMEKVLDSFFRFTLFHMKAWAKTSVEVIIQHDDFVWTSGAFMHPEYYRRVIIPRYAELWKPLHDAGKKVLFCSDGNFTEFAEDIVEAGADGLIFEPCNDFGYMAERFGQTTALVGSYVDCRDMTFGKWDKVKADMDRTFEAAKRCRGVIFAVGNHLPANVPDEMMDRYLEYLQGHWYR</sequence>
<reference evidence="2 3" key="2">
    <citation type="journal article" date="2011" name="Stand. Genomic Sci.">
        <title>Complete genome sequence of Mahella australiensis type strain (50-1 BON).</title>
        <authorList>
            <person name="Sikorski J."/>
            <person name="Teshima H."/>
            <person name="Nolan M."/>
            <person name="Lucas S."/>
            <person name="Hammon N."/>
            <person name="Deshpande S."/>
            <person name="Cheng J.F."/>
            <person name="Pitluck S."/>
            <person name="Liolios K."/>
            <person name="Pagani I."/>
            <person name="Ivanova N."/>
            <person name="Huntemann M."/>
            <person name="Mavromatis K."/>
            <person name="Ovchinikova G."/>
            <person name="Pati A."/>
            <person name="Tapia R."/>
            <person name="Han C."/>
            <person name="Goodwin L."/>
            <person name="Chen A."/>
            <person name="Palaniappan K."/>
            <person name="Land M."/>
            <person name="Hauser L."/>
            <person name="Ngatchou-Djao O.D."/>
            <person name="Rohde M."/>
            <person name="Pukall R."/>
            <person name="Spring S."/>
            <person name="Abt B."/>
            <person name="Goker M."/>
            <person name="Detter J.C."/>
            <person name="Woyke T."/>
            <person name="Bristow J."/>
            <person name="Markowitz V."/>
            <person name="Hugenholtz P."/>
            <person name="Eisen J.A."/>
            <person name="Kyrpides N.C."/>
            <person name="Klenk H.P."/>
            <person name="Lapidus A."/>
        </authorList>
    </citation>
    <scope>NUCLEOTIDE SEQUENCE [LARGE SCALE GENOMIC DNA]</scope>
    <source>
        <strain evidence="3">DSM 15567 / CIP 107919 / 50-1 BON</strain>
    </source>
</reference>
<dbReference type="InterPro" id="IPR052024">
    <property type="entry name" value="Methanogen_methyltrans"/>
</dbReference>
<dbReference type="InterPro" id="IPR038071">
    <property type="entry name" value="UROD/MetE-like_sf"/>
</dbReference>
<accession>F3ZVQ6</accession>
<dbReference type="eggNOG" id="COG0407">
    <property type="taxonomic scope" value="Bacteria"/>
</dbReference>
<proteinExistence type="predicted"/>
<name>F3ZVQ6_MAHA5</name>
<evidence type="ECO:0000313" key="2">
    <source>
        <dbReference type="EMBL" id="AEE97450.1"/>
    </source>
</evidence>
<reference evidence="3" key="1">
    <citation type="submission" date="2010-11" db="EMBL/GenBank/DDBJ databases">
        <title>The complete genome of Mahella australiensis DSM 15567.</title>
        <authorList>
            <consortium name="US DOE Joint Genome Institute (JGI-PGF)"/>
            <person name="Lucas S."/>
            <person name="Copeland A."/>
            <person name="Lapidus A."/>
            <person name="Bruce D."/>
            <person name="Goodwin L."/>
            <person name="Pitluck S."/>
            <person name="Kyrpides N."/>
            <person name="Mavromatis K."/>
            <person name="Pagani I."/>
            <person name="Ivanova N."/>
            <person name="Teshima H."/>
            <person name="Brettin T."/>
            <person name="Detter J.C."/>
            <person name="Han C."/>
            <person name="Tapia R."/>
            <person name="Land M."/>
            <person name="Hauser L."/>
            <person name="Markowitz V."/>
            <person name="Cheng J.-F."/>
            <person name="Hugenholtz P."/>
            <person name="Woyke T."/>
            <person name="Wu D."/>
            <person name="Spring S."/>
            <person name="Pukall R."/>
            <person name="Steenblock K."/>
            <person name="Schneider S."/>
            <person name="Klenk H.-P."/>
            <person name="Eisen J.A."/>
        </authorList>
    </citation>
    <scope>NUCLEOTIDE SEQUENCE [LARGE SCALE GENOMIC DNA]</scope>
    <source>
        <strain evidence="3">DSM 15567 / CIP 107919 / 50-1 BON</strain>
    </source>
</reference>
<dbReference type="Proteomes" id="UP000008457">
    <property type="component" value="Chromosome"/>
</dbReference>
<dbReference type="GO" id="GO:0004853">
    <property type="term" value="F:uroporphyrinogen decarboxylase activity"/>
    <property type="evidence" value="ECO:0007669"/>
    <property type="project" value="InterPro"/>
</dbReference>
<keyword evidence="3" id="KW-1185">Reference proteome</keyword>
<dbReference type="KEGG" id="mas:Mahau_2282"/>
<dbReference type="RefSeq" id="WP_013781876.1">
    <property type="nucleotide sequence ID" value="NC_015520.1"/>
</dbReference>
<dbReference type="HOGENOM" id="CLU_796455_0_0_9"/>
<dbReference type="PANTHER" id="PTHR47099:SF1">
    <property type="entry name" value="METHYLCOBAMIDE:COM METHYLTRANSFERASE MTBA"/>
    <property type="match status" value="1"/>
</dbReference>
<protein>
    <recommendedName>
        <fullName evidence="1">Uroporphyrinogen decarboxylase (URO-D) domain-containing protein</fullName>
    </recommendedName>
</protein>
<gene>
    <name evidence="2" type="ordered locus">Mahau_2282</name>
</gene>
<evidence type="ECO:0000259" key="1">
    <source>
        <dbReference type="Pfam" id="PF01208"/>
    </source>
</evidence>
<dbReference type="GO" id="GO:0006779">
    <property type="term" value="P:porphyrin-containing compound biosynthetic process"/>
    <property type="evidence" value="ECO:0007669"/>
    <property type="project" value="InterPro"/>
</dbReference>
<dbReference type="AlphaFoldDB" id="F3ZVQ6"/>
<dbReference type="STRING" id="697281.Mahau_2282"/>
<feature type="domain" description="Uroporphyrinogen decarboxylase (URO-D)" evidence="1">
    <location>
        <begin position="167"/>
        <end position="342"/>
    </location>
</feature>
<dbReference type="OrthoDB" id="9813603at2"/>
<dbReference type="InterPro" id="IPR000257">
    <property type="entry name" value="Uroporphyrinogen_deCOase"/>
</dbReference>